<organism evidence="2 3">
    <name type="scientific">Tanacetum coccineum</name>
    <dbReference type="NCBI Taxonomy" id="301880"/>
    <lineage>
        <taxon>Eukaryota</taxon>
        <taxon>Viridiplantae</taxon>
        <taxon>Streptophyta</taxon>
        <taxon>Embryophyta</taxon>
        <taxon>Tracheophyta</taxon>
        <taxon>Spermatophyta</taxon>
        <taxon>Magnoliopsida</taxon>
        <taxon>eudicotyledons</taxon>
        <taxon>Gunneridae</taxon>
        <taxon>Pentapetalae</taxon>
        <taxon>asterids</taxon>
        <taxon>campanulids</taxon>
        <taxon>Asterales</taxon>
        <taxon>Asteraceae</taxon>
        <taxon>Asteroideae</taxon>
        <taxon>Anthemideae</taxon>
        <taxon>Anthemidinae</taxon>
        <taxon>Tanacetum</taxon>
    </lineage>
</organism>
<accession>A0ABQ5J049</accession>
<gene>
    <name evidence="2" type="ORF">Tco_1121517</name>
</gene>
<proteinExistence type="predicted"/>
<protein>
    <submittedName>
        <fullName evidence="2">Uncharacterized protein</fullName>
    </submittedName>
</protein>
<evidence type="ECO:0000256" key="1">
    <source>
        <dbReference type="SAM" id="MobiDB-lite"/>
    </source>
</evidence>
<feature type="region of interest" description="Disordered" evidence="1">
    <location>
        <begin position="126"/>
        <end position="145"/>
    </location>
</feature>
<keyword evidence="3" id="KW-1185">Reference proteome</keyword>
<name>A0ABQ5J049_9ASTR</name>
<evidence type="ECO:0000313" key="3">
    <source>
        <dbReference type="Proteomes" id="UP001151760"/>
    </source>
</evidence>
<reference evidence="2" key="1">
    <citation type="journal article" date="2022" name="Int. J. Mol. Sci.">
        <title>Draft Genome of Tanacetum Coccineum: Genomic Comparison of Closely Related Tanacetum-Family Plants.</title>
        <authorList>
            <person name="Yamashiro T."/>
            <person name="Shiraishi A."/>
            <person name="Nakayama K."/>
            <person name="Satake H."/>
        </authorList>
    </citation>
    <scope>NUCLEOTIDE SEQUENCE</scope>
</reference>
<evidence type="ECO:0000313" key="2">
    <source>
        <dbReference type="EMBL" id="GJU05087.1"/>
    </source>
</evidence>
<dbReference type="Proteomes" id="UP001151760">
    <property type="component" value="Unassembled WGS sequence"/>
</dbReference>
<comment type="caution">
    <text evidence="2">The sequence shown here is derived from an EMBL/GenBank/DDBJ whole genome shotgun (WGS) entry which is preliminary data.</text>
</comment>
<sequence length="145" mass="16303">MDLDFAAEGNLRELSGEEAWEAIENFAQGQKEWDNPPNIISEQEVANLKAQAKRLFGNEDVWVEMHRGIACDKVENSDPQSTPQVLPSFEEYTPPMTGLEEVEETLGTLVEVESLDETQLEDLGLNTCNHDIPLSNREAFDEPEP</sequence>
<reference evidence="2" key="2">
    <citation type="submission" date="2022-01" db="EMBL/GenBank/DDBJ databases">
        <authorList>
            <person name="Yamashiro T."/>
            <person name="Shiraishi A."/>
            <person name="Satake H."/>
            <person name="Nakayama K."/>
        </authorList>
    </citation>
    <scope>NUCLEOTIDE SEQUENCE</scope>
</reference>
<dbReference type="EMBL" id="BQNB010021314">
    <property type="protein sequence ID" value="GJU05087.1"/>
    <property type="molecule type" value="Genomic_DNA"/>
</dbReference>